<dbReference type="InterPro" id="IPR000836">
    <property type="entry name" value="PRTase_dom"/>
</dbReference>
<dbReference type="RefSeq" id="WP_037977952.1">
    <property type="nucleotide sequence ID" value="NZ_CAMETI010000003.1"/>
</dbReference>
<dbReference type="SUPFAM" id="SSF53271">
    <property type="entry name" value="PRTase-like"/>
    <property type="match status" value="1"/>
</dbReference>
<evidence type="ECO:0000256" key="5">
    <source>
        <dbReference type="ARBA" id="ARBA00022533"/>
    </source>
</evidence>
<dbReference type="GO" id="GO:0016861">
    <property type="term" value="F:intramolecular oxidoreductase activity, interconverting aldoses and ketoses"/>
    <property type="evidence" value="ECO:0007669"/>
    <property type="project" value="UniProtKB-ARBA"/>
</dbReference>
<dbReference type="STRING" id="2754.EH55_09990"/>
<evidence type="ECO:0000256" key="16">
    <source>
        <dbReference type="ARBA" id="ARBA00079807"/>
    </source>
</evidence>
<comment type="cofactor">
    <cofactor evidence="17">
        <name>Mg(2+)</name>
        <dbReference type="ChEBI" id="CHEBI:18420"/>
    </cofactor>
    <text evidence="17">Binds 1 Mg(2+) ion per subunit. The magnesium is bound as Mg-PRPP.</text>
</comment>
<dbReference type="InterPro" id="IPR005765">
    <property type="entry name" value="UPRT"/>
</dbReference>
<keyword evidence="6 17" id="KW-0328">Glycosyltransferase</keyword>
<dbReference type="PATRIC" id="fig|2754.20.peg.974"/>
<keyword evidence="9 17" id="KW-0460">Magnesium</keyword>
<dbReference type="SUPFAM" id="SSF89623">
    <property type="entry name" value="Ribose/Galactose isomerase RpiB/AlsB"/>
    <property type="match status" value="1"/>
</dbReference>
<dbReference type="NCBIfam" id="TIGR01091">
    <property type="entry name" value="upp"/>
    <property type="match status" value="1"/>
</dbReference>
<dbReference type="OrthoDB" id="9781675at2"/>
<keyword evidence="7 17" id="KW-0808">Transferase</keyword>
<keyword evidence="10 17" id="KW-0342">GTP-binding</keyword>
<gene>
    <name evidence="17" type="primary">upp</name>
    <name evidence="19" type="ORF">EH55_09990</name>
</gene>
<dbReference type="NCBIfam" id="NF004051">
    <property type="entry name" value="PRK05571.1"/>
    <property type="match status" value="1"/>
</dbReference>
<evidence type="ECO:0000313" key="20">
    <source>
        <dbReference type="Proteomes" id="UP000027665"/>
    </source>
</evidence>
<feature type="binding site" evidence="17">
    <location>
        <position position="236"/>
    </location>
    <ligand>
        <name>5-phospho-alpha-D-ribose 1-diphosphate</name>
        <dbReference type="ChEBI" id="CHEBI:58017"/>
    </ligand>
</feature>
<comment type="similarity">
    <text evidence="3 17">Belongs to the UPRTase family.</text>
</comment>
<dbReference type="InterPro" id="IPR004785">
    <property type="entry name" value="RpiB"/>
</dbReference>
<evidence type="ECO:0000256" key="10">
    <source>
        <dbReference type="ARBA" id="ARBA00023134"/>
    </source>
</evidence>
<dbReference type="GO" id="GO:0006223">
    <property type="term" value="P:uracil salvage"/>
    <property type="evidence" value="ECO:0007669"/>
    <property type="project" value="InterPro"/>
</dbReference>
<dbReference type="PANTHER" id="PTHR43732">
    <property type="entry name" value="RIBOSE 5-PHOSPHATE ISOMERASE-RELATED"/>
    <property type="match status" value="1"/>
</dbReference>
<dbReference type="GO" id="GO:0004845">
    <property type="term" value="F:uracil phosphoribosyltransferase activity"/>
    <property type="evidence" value="ECO:0007669"/>
    <property type="project" value="UniProtKB-UniRule"/>
</dbReference>
<dbReference type="InterPro" id="IPR034332">
    <property type="entry name" value="Upp_B"/>
</dbReference>
<dbReference type="UniPathway" id="UPA00574">
    <property type="reaction ID" value="UER00636"/>
</dbReference>
<dbReference type="EMBL" id="JMKI01000047">
    <property type="protein sequence ID" value="KEJ91526.1"/>
    <property type="molecule type" value="Genomic_DNA"/>
</dbReference>
<dbReference type="GO" id="GO:0044206">
    <property type="term" value="P:UMP salvage"/>
    <property type="evidence" value="ECO:0007669"/>
    <property type="project" value="UniProtKB-UniRule"/>
</dbReference>
<name>A0A073IQ08_9BACT</name>
<dbReference type="Gene3D" id="3.40.1400.10">
    <property type="entry name" value="Sugar-phosphate isomerase, RpiB/LacA/LacB"/>
    <property type="match status" value="1"/>
</dbReference>
<dbReference type="GO" id="GO:0005737">
    <property type="term" value="C:cytoplasm"/>
    <property type="evidence" value="ECO:0007669"/>
    <property type="project" value="UniProtKB-ARBA"/>
</dbReference>
<dbReference type="Pfam" id="PF02502">
    <property type="entry name" value="LacAB_rpiB"/>
    <property type="match status" value="1"/>
</dbReference>
<evidence type="ECO:0000256" key="14">
    <source>
        <dbReference type="ARBA" id="ARBA00056901"/>
    </source>
</evidence>
<dbReference type="InterPro" id="IPR029057">
    <property type="entry name" value="PRTase-like"/>
</dbReference>
<comment type="function">
    <text evidence="14 17">Catalyzes the conversion of uracil and 5-phospho-alpha-D-ribose 1-diphosphate (PRPP) to UMP and diphosphate.</text>
</comment>
<feature type="binding site" evidence="17">
    <location>
        <position position="357"/>
    </location>
    <ligand>
        <name>5-phospho-alpha-D-ribose 1-diphosphate</name>
        <dbReference type="ChEBI" id="CHEBI:58017"/>
    </ligand>
</feature>
<evidence type="ECO:0000256" key="12">
    <source>
        <dbReference type="ARBA" id="ARBA00031082"/>
    </source>
</evidence>
<organism evidence="19 20">
    <name type="scientific">Synergistes jonesii</name>
    <dbReference type="NCBI Taxonomy" id="2754"/>
    <lineage>
        <taxon>Bacteria</taxon>
        <taxon>Thermotogati</taxon>
        <taxon>Synergistota</taxon>
        <taxon>Synergistia</taxon>
        <taxon>Synergistales</taxon>
        <taxon>Synergistaceae</taxon>
        <taxon>Synergistes</taxon>
    </lineage>
</organism>
<dbReference type="EC" id="2.4.2.9" evidence="4 17"/>
<feature type="binding site" evidence="17">
    <location>
        <begin position="356"/>
        <end position="358"/>
    </location>
    <ligand>
        <name>uracil</name>
        <dbReference type="ChEBI" id="CHEBI:17568"/>
    </ligand>
</feature>
<feature type="binding site" evidence="17">
    <location>
        <position position="351"/>
    </location>
    <ligand>
        <name>uracil</name>
        <dbReference type="ChEBI" id="CHEBI:17568"/>
    </ligand>
</feature>
<dbReference type="InterPro" id="IPR036569">
    <property type="entry name" value="RpiB_LacA_LacB_sf"/>
</dbReference>
<comment type="pathway">
    <text evidence="1 17">Pyrimidine metabolism; UMP biosynthesis via salvage pathway; UMP from uracil: step 1/1.</text>
</comment>
<dbReference type="NCBIfam" id="TIGR01120">
    <property type="entry name" value="rpiB"/>
    <property type="match status" value="1"/>
</dbReference>
<dbReference type="FunFam" id="3.40.50.2020:FF:000003">
    <property type="entry name" value="Uracil phosphoribosyltransferase"/>
    <property type="match status" value="1"/>
</dbReference>
<evidence type="ECO:0000313" key="19">
    <source>
        <dbReference type="EMBL" id="KEJ91526.1"/>
    </source>
</evidence>
<evidence type="ECO:0000256" key="1">
    <source>
        <dbReference type="ARBA" id="ARBA00005180"/>
    </source>
</evidence>
<reference evidence="19 20" key="1">
    <citation type="submission" date="2014-04" db="EMBL/GenBank/DDBJ databases">
        <title>Draft Genome Sequence of Synergistes jonesii.</title>
        <authorList>
            <person name="Coil D.A."/>
            <person name="Eisen J.A."/>
            <person name="Holland-Moritz H.E."/>
        </authorList>
    </citation>
    <scope>NUCLEOTIDE SEQUENCE [LARGE SCALE GENOMIC DNA]</scope>
    <source>
        <strain evidence="19 20">78-1</strain>
    </source>
</reference>
<proteinExistence type="inferred from homology"/>
<keyword evidence="20" id="KW-1185">Reference proteome</keyword>
<dbReference type="GO" id="GO:0005525">
    <property type="term" value="F:GTP binding"/>
    <property type="evidence" value="ECO:0007669"/>
    <property type="project" value="UniProtKB-KW"/>
</dbReference>
<protein>
    <recommendedName>
        <fullName evidence="15 17">Uracil phosphoribosyltransferase</fullName>
        <ecNumber evidence="4 17">2.4.2.9</ecNumber>
    </recommendedName>
    <alternativeName>
        <fullName evidence="12 17">UMP pyrophosphorylase</fullName>
    </alternativeName>
    <alternativeName>
        <fullName evidence="16 17">UPRTase</fullName>
    </alternativeName>
</protein>
<dbReference type="NCBIfam" id="TIGR00689">
    <property type="entry name" value="rpiB_lacA_lacB"/>
    <property type="match status" value="1"/>
</dbReference>
<comment type="catalytic activity">
    <reaction evidence="13 17">
        <text>UMP + diphosphate = 5-phospho-alpha-D-ribose 1-diphosphate + uracil</text>
        <dbReference type="Rhea" id="RHEA:13017"/>
        <dbReference type="ChEBI" id="CHEBI:17568"/>
        <dbReference type="ChEBI" id="CHEBI:33019"/>
        <dbReference type="ChEBI" id="CHEBI:57865"/>
        <dbReference type="ChEBI" id="CHEBI:58017"/>
        <dbReference type="EC" id="2.4.2.9"/>
    </reaction>
</comment>
<evidence type="ECO:0000256" key="2">
    <source>
        <dbReference type="ARBA" id="ARBA00008754"/>
    </source>
</evidence>
<comment type="caution">
    <text evidence="19">The sequence shown here is derived from an EMBL/GenBank/DDBJ whole genome shotgun (WGS) entry which is preliminary data.</text>
</comment>
<dbReference type="HAMAP" id="MF_01218_B">
    <property type="entry name" value="Upp_B"/>
    <property type="match status" value="1"/>
</dbReference>
<dbReference type="GO" id="GO:0000287">
    <property type="term" value="F:magnesium ion binding"/>
    <property type="evidence" value="ECO:0007669"/>
    <property type="project" value="UniProtKB-UniRule"/>
</dbReference>
<dbReference type="Gene3D" id="3.40.50.2020">
    <property type="match status" value="1"/>
</dbReference>
<evidence type="ECO:0000256" key="9">
    <source>
        <dbReference type="ARBA" id="ARBA00022842"/>
    </source>
</evidence>
<dbReference type="CDD" id="cd06223">
    <property type="entry name" value="PRTases_typeI"/>
    <property type="match status" value="1"/>
</dbReference>
<dbReference type="InterPro" id="IPR003500">
    <property type="entry name" value="RpiB_LacA_LacB"/>
</dbReference>
<evidence type="ECO:0000259" key="18">
    <source>
        <dbReference type="Pfam" id="PF14681"/>
    </source>
</evidence>
<keyword evidence="5 17" id="KW-0021">Allosteric enzyme</keyword>
<evidence type="ECO:0000256" key="6">
    <source>
        <dbReference type="ARBA" id="ARBA00022676"/>
    </source>
</evidence>
<evidence type="ECO:0000256" key="15">
    <source>
        <dbReference type="ARBA" id="ARBA00072146"/>
    </source>
</evidence>
<feature type="domain" description="Phosphoribosyltransferase" evidence="18">
    <location>
        <begin position="163"/>
        <end position="365"/>
    </location>
</feature>
<comment type="similarity">
    <text evidence="2">Belongs to the LacAB/RpiB family.</text>
</comment>
<dbReference type="AlphaFoldDB" id="A0A073IQ08"/>
<evidence type="ECO:0000256" key="3">
    <source>
        <dbReference type="ARBA" id="ARBA00009516"/>
    </source>
</evidence>
<dbReference type="Pfam" id="PF14681">
    <property type="entry name" value="UPRTase"/>
    <property type="match status" value="1"/>
</dbReference>
<dbReference type="PANTHER" id="PTHR43732:SF1">
    <property type="entry name" value="RIBOSE 5-PHOSPHATE ISOMERASE"/>
    <property type="match status" value="1"/>
</dbReference>
<evidence type="ECO:0000256" key="13">
    <source>
        <dbReference type="ARBA" id="ARBA00052919"/>
    </source>
</evidence>
<dbReference type="GO" id="GO:0005975">
    <property type="term" value="P:carbohydrate metabolic process"/>
    <property type="evidence" value="ECO:0007669"/>
    <property type="project" value="InterPro"/>
</dbReference>
<sequence>MKIAVASDHAGYKLKEEIKRHLAEKNYDVLDFGSASAELKVDYPDWGFKAAGAVASHKAERGILVCGTGIGMSIVANKVRGIRAALCHDHFTAVMSRRHNDANVLVLGARVLGADVARDMVDVWLDEPFEGGRHSFRLDKISAYEEENCKKLEASSGGGRTVVIDHPLVRHKLGLLRNKETSSKDFRDLVQEVAGLMVYEVTRHLPLEETEIETPIEKTRVFTLSGKKLAVVPVLRAGLGMVEGILKLVPNAKVGHIGLYRDPKTLKPVDYYCKLPCDISEREIFVVDPMLATGGSAVAAVGHIIERGGKKISLVSLIAAPEGIATFHEAHPDVDIFVAAVDSHLNEHCYIVPGLGDAGDRLFGTK</sequence>
<feature type="binding site" evidence="17">
    <location>
        <begin position="288"/>
        <end position="296"/>
    </location>
    <ligand>
        <name>5-phospho-alpha-D-ribose 1-diphosphate</name>
        <dbReference type="ChEBI" id="CHEBI:58017"/>
    </ligand>
</feature>
<keyword evidence="8 17" id="KW-0547">Nucleotide-binding</keyword>
<dbReference type="InterPro" id="IPR051812">
    <property type="entry name" value="SPI_LacAB/RpiB"/>
</dbReference>
<dbReference type="Proteomes" id="UP000027665">
    <property type="component" value="Unassembled WGS sequence"/>
</dbReference>
<dbReference type="GeneID" id="90984433"/>
<evidence type="ECO:0000256" key="17">
    <source>
        <dbReference type="HAMAP-Rule" id="MF_01218"/>
    </source>
</evidence>
<evidence type="ECO:0000256" key="8">
    <source>
        <dbReference type="ARBA" id="ARBA00022741"/>
    </source>
</evidence>
<evidence type="ECO:0000256" key="7">
    <source>
        <dbReference type="ARBA" id="ARBA00022679"/>
    </source>
</evidence>
<feature type="binding site" evidence="17">
    <location>
        <position position="261"/>
    </location>
    <ligand>
        <name>5-phospho-alpha-D-ribose 1-diphosphate</name>
        <dbReference type="ChEBI" id="CHEBI:58017"/>
    </ligand>
</feature>
<dbReference type="NCBIfam" id="NF001097">
    <property type="entry name" value="PRK00129.1"/>
    <property type="match status" value="1"/>
</dbReference>
<evidence type="ECO:0000256" key="4">
    <source>
        <dbReference type="ARBA" id="ARBA00011894"/>
    </source>
</evidence>
<comment type="activity regulation">
    <text evidence="17">Allosterically activated by GTP.</text>
</comment>
<dbReference type="eggNOG" id="COG0698">
    <property type="taxonomic scope" value="Bacteria"/>
</dbReference>
<evidence type="ECO:0000256" key="11">
    <source>
        <dbReference type="ARBA" id="ARBA00023235"/>
    </source>
</evidence>
<dbReference type="eggNOG" id="COG0035">
    <property type="taxonomic scope" value="Bacteria"/>
</dbReference>
<accession>A0A073IQ08</accession>
<keyword evidence="11" id="KW-0413">Isomerase</keyword>